<gene>
    <name evidence="8" type="ORF">KKC1_00300</name>
</gene>
<dbReference type="PANTHER" id="PTHR30352">
    <property type="entry name" value="PYRUVATE FORMATE-LYASE-ACTIVATING ENZYME"/>
    <property type="match status" value="1"/>
</dbReference>
<sequence length="333" mass="38031">MREAEYYETLAEETVRCQLCPHRCTIRPGQTGICRVRENREGRLYSLNYGRCSSYALDPIEKKPLYHFYPGSYIFSIGTVGCNFHCEFCQNWGIAHGNPETLSVTPEQLVKIARERQRDENCVGIAYTYSEPLVWYEFVRDTAKLARQAGLKNVLVTNGFINRAPLQELLPYIDALNIDVKGFSNEFYRKVVHGAYKPVLETAEEAKARGCHVEITTLLVPGLNDDEEEIKGLVDWVATALGEEVPLHFSRYFPSYKMSLEPTPLETLRGARDLAREKLLYVYIGNAWELGENDTYCPNCGWKVIERSYYAVRIVGLNGRQCARCGKEINVII</sequence>
<evidence type="ECO:0000256" key="5">
    <source>
        <dbReference type="ARBA" id="ARBA00023014"/>
    </source>
</evidence>
<comment type="cofactor">
    <cofactor evidence="6">
        <name>[4Fe-4S] cluster</name>
        <dbReference type="ChEBI" id="CHEBI:49883"/>
    </cofactor>
    <text evidence="6">Binds 1 [4Fe-4S] cluster. The cluster is coordinated with 3 cysteines and an exchangeable S-adenosyl-L-methionine.</text>
</comment>
<evidence type="ECO:0000256" key="3">
    <source>
        <dbReference type="ARBA" id="ARBA00022723"/>
    </source>
</evidence>
<keyword evidence="5 6" id="KW-0411">Iron-sulfur</keyword>
<reference evidence="9" key="1">
    <citation type="journal article" date="2017" name="Appl. Environ. Microbiol.">
        <title>Genomic analysis of Calderihabitans maritimus KKC1, a thermophilic hydrogenogenic carboxydotrophic bacterium isolated from marine sediment.</title>
        <authorList>
            <person name="Omae K."/>
            <person name="Yoneda Y."/>
            <person name="Fukuyama Y."/>
            <person name="Yoshida T."/>
            <person name="Sako Y."/>
        </authorList>
    </citation>
    <scope>NUCLEOTIDE SEQUENCE [LARGE SCALE GENOMIC DNA]</scope>
    <source>
        <strain evidence="9">KKC1</strain>
    </source>
</reference>
<dbReference type="PROSITE" id="PS51918">
    <property type="entry name" value="RADICAL_SAM"/>
    <property type="match status" value="1"/>
</dbReference>
<dbReference type="InterPro" id="IPR058240">
    <property type="entry name" value="rSAM_sf"/>
</dbReference>
<comment type="caution">
    <text evidence="8">The sequence shown here is derived from an EMBL/GenBank/DDBJ whole genome shotgun (WGS) entry which is preliminary data.</text>
</comment>
<dbReference type="PANTHER" id="PTHR30352:SF5">
    <property type="entry name" value="PYRUVATE FORMATE-LYASE 1-ACTIVATING ENZYME"/>
    <property type="match status" value="1"/>
</dbReference>
<dbReference type="Proteomes" id="UP000197032">
    <property type="component" value="Unassembled WGS sequence"/>
</dbReference>
<dbReference type="Gene3D" id="3.20.20.70">
    <property type="entry name" value="Aldolase class I"/>
    <property type="match status" value="1"/>
</dbReference>
<keyword evidence="2 6" id="KW-0949">S-adenosyl-L-methionine</keyword>
<evidence type="ECO:0000313" key="9">
    <source>
        <dbReference type="Proteomes" id="UP000197032"/>
    </source>
</evidence>
<dbReference type="Pfam" id="PF04055">
    <property type="entry name" value="Radical_SAM"/>
    <property type="match status" value="1"/>
</dbReference>
<proteinExistence type="predicted"/>
<dbReference type="InterPro" id="IPR006638">
    <property type="entry name" value="Elp3/MiaA/NifB-like_rSAM"/>
</dbReference>
<dbReference type="InterPro" id="IPR013785">
    <property type="entry name" value="Aldolase_TIM"/>
</dbReference>
<dbReference type="NCBIfam" id="TIGR04337">
    <property type="entry name" value="AmmeMemoSam_rS"/>
    <property type="match status" value="1"/>
</dbReference>
<accession>A0A1Z5HN24</accession>
<feature type="binding site" evidence="6">
    <location>
        <position position="86"/>
    </location>
    <ligand>
        <name>[4Fe-4S] cluster</name>
        <dbReference type="ChEBI" id="CHEBI:49883"/>
        <note>4Fe-4S-S-AdoMet</note>
    </ligand>
</feature>
<feature type="binding site" evidence="6">
    <location>
        <position position="89"/>
    </location>
    <ligand>
        <name>[4Fe-4S] cluster</name>
        <dbReference type="ChEBI" id="CHEBI:49883"/>
        <note>4Fe-4S-S-AdoMet</note>
    </ligand>
</feature>
<name>A0A1Z5HN24_9FIRM</name>
<dbReference type="AlphaFoldDB" id="A0A1Z5HN24"/>
<protein>
    <submittedName>
        <fullName evidence="8">Radical SAM family protein</fullName>
    </submittedName>
</protein>
<keyword evidence="3 6" id="KW-0479">Metal-binding</keyword>
<dbReference type="EMBL" id="BDGJ01000001">
    <property type="protein sequence ID" value="GAW90868.1"/>
    <property type="molecule type" value="Genomic_DNA"/>
</dbReference>
<dbReference type="InterPro" id="IPR007197">
    <property type="entry name" value="rSAM"/>
</dbReference>
<dbReference type="GO" id="GO:0046872">
    <property type="term" value="F:metal ion binding"/>
    <property type="evidence" value="ECO:0007669"/>
    <property type="project" value="UniProtKB-KW"/>
</dbReference>
<dbReference type="RefSeq" id="WP_088552485.1">
    <property type="nucleotide sequence ID" value="NZ_BDGJ01000001.1"/>
</dbReference>
<organism evidence="8 9">
    <name type="scientific">Calderihabitans maritimus</name>
    <dbReference type="NCBI Taxonomy" id="1246530"/>
    <lineage>
        <taxon>Bacteria</taxon>
        <taxon>Bacillati</taxon>
        <taxon>Bacillota</taxon>
        <taxon>Clostridia</taxon>
        <taxon>Neomoorellales</taxon>
        <taxon>Calderihabitantaceae</taxon>
        <taxon>Calderihabitans</taxon>
    </lineage>
</organism>
<dbReference type="PIRSF" id="PIRSF004869">
    <property type="entry name" value="PflX_prd"/>
    <property type="match status" value="1"/>
</dbReference>
<dbReference type="GO" id="GO:0003824">
    <property type="term" value="F:catalytic activity"/>
    <property type="evidence" value="ECO:0007669"/>
    <property type="project" value="InterPro"/>
</dbReference>
<dbReference type="SFLD" id="SFLDG01101">
    <property type="entry name" value="Uncharacterised_Radical_SAM_Su"/>
    <property type="match status" value="1"/>
</dbReference>
<evidence type="ECO:0000256" key="2">
    <source>
        <dbReference type="ARBA" id="ARBA00022691"/>
    </source>
</evidence>
<evidence type="ECO:0000256" key="1">
    <source>
        <dbReference type="ARBA" id="ARBA00022485"/>
    </source>
</evidence>
<dbReference type="InterPro" id="IPR016431">
    <property type="entry name" value="Pyrv-formate_lyase-activ_prd"/>
</dbReference>
<evidence type="ECO:0000313" key="8">
    <source>
        <dbReference type="EMBL" id="GAW90868.1"/>
    </source>
</evidence>
<feature type="binding site" evidence="6">
    <location>
        <position position="82"/>
    </location>
    <ligand>
        <name>[4Fe-4S] cluster</name>
        <dbReference type="ChEBI" id="CHEBI:49883"/>
        <note>4Fe-4S-S-AdoMet</note>
    </ligand>
</feature>
<evidence type="ECO:0000256" key="6">
    <source>
        <dbReference type="PIRSR" id="PIRSR004869-50"/>
    </source>
</evidence>
<dbReference type="GO" id="GO:0051539">
    <property type="term" value="F:4 iron, 4 sulfur cluster binding"/>
    <property type="evidence" value="ECO:0007669"/>
    <property type="project" value="UniProtKB-KW"/>
</dbReference>
<dbReference type="SUPFAM" id="SSF102114">
    <property type="entry name" value="Radical SAM enzymes"/>
    <property type="match status" value="1"/>
</dbReference>
<dbReference type="SMART" id="SM00729">
    <property type="entry name" value="Elp3"/>
    <property type="match status" value="1"/>
</dbReference>
<keyword evidence="1" id="KW-0004">4Fe-4S</keyword>
<dbReference type="OrthoDB" id="9778883at2"/>
<feature type="domain" description="Radical SAM core" evidence="7">
    <location>
        <begin position="67"/>
        <end position="290"/>
    </location>
</feature>
<evidence type="ECO:0000259" key="7">
    <source>
        <dbReference type="PROSITE" id="PS51918"/>
    </source>
</evidence>
<dbReference type="SFLD" id="SFLDS00029">
    <property type="entry name" value="Radical_SAM"/>
    <property type="match status" value="1"/>
</dbReference>
<dbReference type="CDD" id="cd01335">
    <property type="entry name" value="Radical_SAM"/>
    <property type="match status" value="1"/>
</dbReference>
<keyword evidence="9" id="KW-1185">Reference proteome</keyword>
<keyword evidence="4 6" id="KW-0408">Iron</keyword>
<dbReference type="InterPro" id="IPR034457">
    <property type="entry name" value="Organic_radical-activating"/>
</dbReference>
<dbReference type="InterPro" id="IPR027596">
    <property type="entry name" value="AmmeMemoSam_rS"/>
</dbReference>
<evidence type="ECO:0000256" key="4">
    <source>
        <dbReference type="ARBA" id="ARBA00023004"/>
    </source>
</evidence>